<evidence type="ECO:0000256" key="1">
    <source>
        <dbReference type="SAM" id="SignalP"/>
    </source>
</evidence>
<dbReference type="Proteomes" id="UP000199517">
    <property type="component" value="Unassembled WGS sequence"/>
</dbReference>
<dbReference type="OrthoDB" id="14727at2"/>
<dbReference type="AlphaFoldDB" id="A0A1I1WKF6"/>
<sequence length="182" mass="18999">MTHPTHPVLLARALPRRALLAAALAATAAGALATLPRRASAQAAPAAAGTPVEIWKDPSCGCCQDWVDHLRAHGFVPTVHETGNTAVRKRLGLPDRLGSCHTALVGGYLLEGHVPAADVQRLLREKPQALGLAVPGMPIGSPGMDGAIYRGRRDAYDVLLVARDGNTRVFTHYAAQAGKGAA</sequence>
<dbReference type="STRING" id="32040.SAMN04489710_11025"/>
<feature type="signal peptide" evidence="1">
    <location>
        <begin position="1"/>
        <end position="33"/>
    </location>
</feature>
<keyword evidence="1" id="KW-0732">Signal</keyword>
<dbReference type="InterPro" id="IPR006311">
    <property type="entry name" value="TAT_signal"/>
</dbReference>
<dbReference type="PROSITE" id="PS51318">
    <property type="entry name" value="TAT"/>
    <property type="match status" value="1"/>
</dbReference>
<protein>
    <submittedName>
        <fullName evidence="2">Uncharacterized conserved protein</fullName>
    </submittedName>
</protein>
<keyword evidence="3" id="KW-1185">Reference proteome</keyword>
<proteinExistence type="predicted"/>
<evidence type="ECO:0000313" key="2">
    <source>
        <dbReference type="EMBL" id="SFD95616.1"/>
    </source>
</evidence>
<reference evidence="3" key="1">
    <citation type="submission" date="2016-10" db="EMBL/GenBank/DDBJ databases">
        <authorList>
            <person name="Varghese N."/>
            <person name="Submissions S."/>
        </authorList>
    </citation>
    <scope>NUCLEOTIDE SEQUENCE [LARGE SCALE GENOMIC DNA]</scope>
    <source>
        <strain evidence="3">DSM 7481</strain>
    </source>
</reference>
<evidence type="ECO:0000313" key="3">
    <source>
        <dbReference type="Proteomes" id="UP000199517"/>
    </source>
</evidence>
<dbReference type="Pfam" id="PF04214">
    <property type="entry name" value="DUF411"/>
    <property type="match status" value="1"/>
</dbReference>
<dbReference type="EMBL" id="FOMQ01000010">
    <property type="protein sequence ID" value="SFD95616.1"/>
    <property type="molecule type" value="Genomic_DNA"/>
</dbReference>
<organism evidence="2 3">
    <name type="scientific">Paracidovorax konjaci</name>
    <dbReference type="NCBI Taxonomy" id="32040"/>
    <lineage>
        <taxon>Bacteria</taxon>
        <taxon>Pseudomonadati</taxon>
        <taxon>Pseudomonadota</taxon>
        <taxon>Betaproteobacteria</taxon>
        <taxon>Burkholderiales</taxon>
        <taxon>Comamonadaceae</taxon>
        <taxon>Paracidovorax</taxon>
    </lineage>
</organism>
<dbReference type="InterPro" id="IPR007332">
    <property type="entry name" value="DUF411"/>
</dbReference>
<gene>
    <name evidence="2" type="ORF">SAMN04489710_11025</name>
</gene>
<name>A0A1I1WKF6_9BURK</name>
<accession>A0A1I1WKF6</accession>
<feature type="chain" id="PRO_5011618019" evidence="1">
    <location>
        <begin position="34"/>
        <end position="182"/>
    </location>
</feature>